<dbReference type="EnsemblMetazoa" id="XM_004932969.4">
    <property type="protein sequence ID" value="XP_004933026.1"/>
    <property type="gene ID" value="LOC101736594"/>
</dbReference>
<dbReference type="PANTHER" id="PTHR15491:SF9">
    <property type="entry name" value="CIP1-INTERACTING ZINC FINGER PROTEIN"/>
    <property type="match status" value="1"/>
</dbReference>
<feature type="compositionally biased region" description="Basic and acidic residues" evidence="1">
    <location>
        <begin position="532"/>
        <end position="546"/>
    </location>
</feature>
<name>A0A8R2ALU7_BOMMO</name>
<dbReference type="PANTHER" id="PTHR15491">
    <property type="match status" value="1"/>
</dbReference>
<reference evidence="3" key="2">
    <citation type="submission" date="2022-06" db="UniProtKB">
        <authorList>
            <consortium name="EnsemblMetazoa"/>
        </authorList>
    </citation>
    <scope>IDENTIFICATION</scope>
    <source>
        <strain evidence="3">p50T (Dazao)</strain>
    </source>
</reference>
<feature type="compositionally biased region" description="Basic and acidic residues" evidence="1">
    <location>
        <begin position="353"/>
        <end position="404"/>
    </location>
</feature>
<evidence type="ECO:0000256" key="1">
    <source>
        <dbReference type="SAM" id="MobiDB-lite"/>
    </source>
</evidence>
<dbReference type="GO" id="GO:0005634">
    <property type="term" value="C:nucleus"/>
    <property type="evidence" value="ECO:0007669"/>
    <property type="project" value="TreeGrafter"/>
</dbReference>
<keyword evidence="4" id="KW-1185">Reference proteome</keyword>
<dbReference type="InterPro" id="IPR013087">
    <property type="entry name" value="Znf_C2H2_type"/>
</dbReference>
<dbReference type="PROSITE" id="PS00028">
    <property type="entry name" value="ZINC_FINGER_C2H2_1"/>
    <property type="match status" value="1"/>
</dbReference>
<protein>
    <recommendedName>
        <fullName evidence="2">C2H2-type domain-containing protein</fullName>
    </recommendedName>
</protein>
<dbReference type="OMA" id="KATPQRN"/>
<evidence type="ECO:0000259" key="2">
    <source>
        <dbReference type="PROSITE" id="PS00028"/>
    </source>
</evidence>
<dbReference type="AlphaFoldDB" id="A0A8R2ALU7"/>
<sequence>MANRRPQPGRRTDFGRNDRGKNFPRNNVSPWQSGGPGERLPNLFPLAGGSAEATLALASNLLNLFQPKQNPVPSLLDMPIRRDFGPNMGRFDRGYEPNRMGNHGNFRRTGNYNRAGERINMNRKPFRPNEGQRQHNKNSPKKETDSKAKPVKESEQEEKTTETDKPENERKAPEEDEKQDVPKTRYDDINSKLLKCHICHKSMWDGRSFENHLSGRAHAIMMQKTVESYALTADTMRQEYKIREMKRTRKSGQQPARDFYCAMCDMYAANGAAHRTTVGHRKLKKYLHPFCNTCHKELPTRIELDEHRLTAEHLRAIQDKQDVLSKPKPEMLMISTLGMEQSYLCERRQRRPRRDDVQEEKHDDNDKTDEQQTDTENKEKIENEDQEMKDVSEKADSKPVDDEKVILDFKEDDDLSYVTQDMFPSYSTERGVGQSFLTEFRCIQCKLCKKLLDSQETADVHLRTWRHHVFFLKMLSEKTGHKPAGTQSTENSNGKRPSERNDQSGNWKRRKTSSDHEGQDYENDNDNDNDNDNEHANEYTDTNRDEQFDDGIPNNDDLEDWEQSVDEILEDEKKAQEELGEPDIKPKIEPEATAEIEDPVEEKPEVAEVIEQPPEKEKSPQLALPVPDVKPKPSPRARARGRGRGRGRY</sequence>
<feature type="region of interest" description="Disordered" evidence="1">
    <location>
        <begin position="1"/>
        <end position="42"/>
    </location>
</feature>
<feature type="region of interest" description="Disordered" evidence="1">
    <location>
        <begin position="346"/>
        <end position="404"/>
    </location>
</feature>
<accession>A0A8R2ALU7</accession>
<feature type="compositionally biased region" description="Basic and acidic residues" evidence="1">
    <location>
        <begin position="10"/>
        <end position="21"/>
    </location>
</feature>
<feature type="region of interest" description="Disordered" evidence="1">
    <location>
        <begin position="571"/>
        <end position="649"/>
    </location>
</feature>
<dbReference type="KEGG" id="bmor:101736594"/>
<feature type="compositionally biased region" description="Acidic residues" evidence="1">
    <location>
        <begin position="520"/>
        <end position="531"/>
    </location>
</feature>
<feature type="compositionally biased region" description="Basic and acidic residues" evidence="1">
    <location>
        <begin position="140"/>
        <end position="184"/>
    </location>
</feature>
<dbReference type="InterPro" id="IPR026811">
    <property type="entry name" value="CIZ1"/>
</dbReference>
<dbReference type="Proteomes" id="UP000005204">
    <property type="component" value="Unassembled WGS sequence"/>
</dbReference>
<feature type="domain" description="C2H2-type" evidence="2">
    <location>
        <begin position="445"/>
        <end position="467"/>
    </location>
</feature>
<proteinExistence type="predicted"/>
<feature type="region of interest" description="Disordered" evidence="1">
    <location>
        <begin position="91"/>
        <end position="184"/>
    </location>
</feature>
<gene>
    <name evidence="3" type="primary">101736594</name>
</gene>
<feature type="region of interest" description="Disordered" evidence="1">
    <location>
        <begin position="480"/>
        <end position="558"/>
    </location>
</feature>
<dbReference type="OrthoDB" id="6378952at2759"/>
<reference evidence="4" key="1">
    <citation type="journal article" date="2008" name="Insect Biochem. Mol. Biol.">
        <title>The genome of a lepidopteran model insect, the silkworm Bombyx mori.</title>
        <authorList>
            <consortium name="International Silkworm Genome Consortium"/>
        </authorList>
    </citation>
    <scope>NUCLEOTIDE SEQUENCE [LARGE SCALE GENOMIC DNA]</scope>
    <source>
        <strain evidence="4">p50T</strain>
    </source>
</reference>
<evidence type="ECO:0000313" key="3">
    <source>
        <dbReference type="EnsemblMetazoa" id="XP_004933026.1"/>
    </source>
</evidence>
<feature type="compositionally biased region" description="Polar residues" evidence="1">
    <location>
        <begin position="485"/>
        <end position="495"/>
    </location>
</feature>
<evidence type="ECO:0000313" key="4">
    <source>
        <dbReference type="Proteomes" id="UP000005204"/>
    </source>
</evidence>
<feature type="compositionally biased region" description="Basic residues" evidence="1">
    <location>
        <begin position="633"/>
        <end position="649"/>
    </location>
</feature>
<feature type="compositionally biased region" description="Basic and acidic residues" evidence="1">
    <location>
        <begin position="571"/>
        <end position="590"/>
    </location>
</feature>
<organism evidence="3 4">
    <name type="scientific">Bombyx mori</name>
    <name type="common">Silk moth</name>
    <dbReference type="NCBI Taxonomy" id="7091"/>
    <lineage>
        <taxon>Eukaryota</taxon>
        <taxon>Metazoa</taxon>
        <taxon>Ecdysozoa</taxon>
        <taxon>Arthropoda</taxon>
        <taxon>Hexapoda</taxon>
        <taxon>Insecta</taxon>
        <taxon>Pterygota</taxon>
        <taxon>Neoptera</taxon>
        <taxon>Endopterygota</taxon>
        <taxon>Lepidoptera</taxon>
        <taxon>Glossata</taxon>
        <taxon>Ditrysia</taxon>
        <taxon>Bombycoidea</taxon>
        <taxon>Bombycidae</taxon>
        <taxon>Bombycinae</taxon>
        <taxon>Bombyx</taxon>
    </lineage>
</organism>
<dbReference type="SMART" id="SM00355">
    <property type="entry name" value="ZnF_C2H2"/>
    <property type="match status" value="3"/>
</dbReference>